<dbReference type="GO" id="GO:0009279">
    <property type="term" value="C:cell outer membrane"/>
    <property type="evidence" value="ECO:0007669"/>
    <property type="project" value="UniProtKB-SubCell"/>
</dbReference>
<comment type="similarity">
    <text evidence="1">Belongs to the LptD family.</text>
</comment>
<dbReference type="EMBL" id="VLTJ01000001">
    <property type="protein sequence ID" value="TSH99283.1"/>
    <property type="molecule type" value="Genomic_DNA"/>
</dbReference>
<dbReference type="RefSeq" id="WP_143946192.1">
    <property type="nucleotide sequence ID" value="NZ_BAABMB010000001.1"/>
</dbReference>
<keyword evidence="1" id="KW-0732">Signal</keyword>
<dbReference type="InterPro" id="IPR007543">
    <property type="entry name" value="LptD_C"/>
</dbReference>
<evidence type="ECO:0000259" key="3">
    <source>
        <dbReference type="Pfam" id="PF04453"/>
    </source>
</evidence>
<comment type="function">
    <text evidence="1">Together with LptE, is involved in the assembly of lipopolysaccharide (LPS) at the surface of the outer membrane.</text>
</comment>
<dbReference type="Pfam" id="PF04453">
    <property type="entry name" value="LptD"/>
    <property type="match status" value="1"/>
</dbReference>
<evidence type="ECO:0000313" key="5">
    <source>
        <dbReference type="Proteomes" id="UP000318405"/>
    </source>
</evidence>
<organism evidence="4 5">
    <name type="scientific">Verticiella sediminum</name>
    <dbReference type="NCBI Taxonomy" id="1247510"/>
    <lineage>
        <taxon>Bacteria</taxon>
        <taxon>Pseudomonadati</taxon>
        <taxon>Pseudomonadota</taxon>
        <taxon>Betaproteobacteria</taxon>
        <taxon>Burkholderiales</taxon>
        <taxon>Alcaligenaceae</taxon>
        <taxon>Verticiella</taxon>
    </lineage>
</organism>
<proteinExistence type="inferred from homology"/>
<evidence type="ECO:0000313" key="4">
    <source>
        <dbReference type="EMBL" id="TSH99283.1"/>
    </source>
</evidence>
<feature type="region of interest" description="Disordered" evidence="2">
    <location>
        <begin position="1"/>
        <end position="23"/>
    </location>
</feature>
<comment type="subcellular location">
    <subcellularLocation>
        <location evidence="1">Cell outer membrane</location>
    </subcellularLocation>
</comment>
<accession>A0A556B294</accession>
<keyword evidence="1" id="KW-0998">Cell outer membrane</keyword>
<dbReference type="InterPro" id="IPR020889">
    <property type="entry name" value="LipoPS_assembly_LptD"/>
</dbReference>
<dbReference type="PANTHER" id="PTHR30189:SF1">
    <property type="entry name" value="LPS-ASSEMBLY PROTEIN LPTD"/>
    <property type="match status" value="1"/>
</dbReference>
<feature type="domain" description="LptD C-terminal" evidence="3">
    <location>
        <begin position="278"/>
        <end position="666"/>
    </location>
</feature>
<evidence type="ECO:0000256" key="1">
    <source>
        <dbReference type="HAMAP-Rule" id="MF_01411"/>
    </source>
</evidence>
<dbReference type="Proteomes" id="UP000318405">
    <property type="component" value="Unassembled WGS sequence"/>
</dbReference>
<dbReference type="GO" id="GO:0043165">
    <property type="term" value="P:Gram-negative-bacterium-type cell outer membrane assembly"/>
    <property type="evidence" value="ECO:0007669"/>
    <property type="project" value="UniProtKB-UniRule"/>
</dbReference>
<keyword evidence="1" id="KW-0472">Membrane</keyword>
<evidence type="ECO:0000256" key="2">
    <source>
        <dbReference type="SAM" id="MobiDB-lite"/>
    </source>
</evidence>
<dbReference type="HAMAP" id="MF_01411">
    <property type="entry name" value="LPS_assembly_LptD"/>
    <property type="match status" value="1"/>
</dbReference>
<dbReference type="InterPro" id="IPR050218">
    <property type="entry name" value="LptD"/>
</dbReference>
<comment type="caution">
    <text evidence="4">The sequence shown here is derived from an EMBL/GenBank/DDBJ whole genome shotgun (WGS) entry which is preliminary data.</text>
</comment>
<reference evidence="4 5" key="1">
    <citation type="submission" date="2019-07" db="EMBL/GenBank/DDBJ databases">
        <title>Qingshengfaniella alkalisoli gen. nov., sp. nov., isolated from saline soil.</title>
        <authorList>
            <person name="Xu L."/>
            <person name="Huang X.-X."/>
            <person name="Sun J.-Q."/>
        </authorList>
    </citation>
    <scope>NUCLEOTIDE SEQUENCE [LARGE SCALE GENOMIC DNA]</scope>
    <source>
        <strain evidence="4 5">DSM 27279</strain>
    </source>
</reference>
<gene>
    <name evidence="1" type="primary">lptD</name>
    <name evidence="4" type="ORF">FOZ76_00285</name>
</gene>
<dbReference type="GO" id="GO:0015920">
    <property type="term" value="P:lipopolysaccharide transport"/>
    <property type="evidence" value="ECO:0007669"/>
    <property type="project" value="InterPro"/>
</dbReference>
<sequence length="760" mass="85309">MPGARAAEANEAGPPRAGLRVSPGLREHRELDANSLPAFTRSEELAGNPDESVTLTGAAEVRRNDVILKGSRIHYDRVGEVLDAEGDVRLLREGSVVTGPGLRLELDTDTGAFSEPNFYVAATGGSGRAREAEFLSRSRTRLYDAYYTGCPCPEPDWWVRARQVDLDFDKNEGLAYGGVVYFKGVPILGSPILSFPITKDRKSGFLPPTFGITSRSGVQVTTPYYLNLAPNYDATLYPSLYARRGLQLGGEFRYLRPTFSGEVYGTWLPNDRERGDGRWYYNLQHRQTLGGGFGLSWDVQRASDDDYFRDFSQVALDQASTVTLPRSATLSWANTYFNAQLTPVRYQTLQDADAPIVPPYDMMPRFTFAGQRYNWGGADLLMHGDITRFERSPWLTAMYDLPDDKGTRFSIYPSLSYPVVRPGWFFTPKVGVHASYYDTRFNQSLYYGSGANDPTQFDVASQSRVLPIASLDTGLVFERQARLFNRDMTQTLEPRLYYLYVPYKDQSMLPVYDTALADFSFSQIFSENAFSGGWDRINNAHQLTAALSSRWIDASSGLERARVSAAQRLYFTDQRVTLPGETARENSRSDFLFEVYGAFTESLSAQATVQYNPHESQFEQASVSGRWDAARLATVYTAYRYRRPSYLQNGQEQASVAFQWPLTQRWNAVTRLDYSLLDSRFSQVLGGLEYNGGCCWTARVVGQRYAVSSEATNTAVFFQLELNGLGALGTNPMETLRRNIPGYESVTPPVVPGSTFERYE</sequence>
<comment type="subunit">
    <text evidence="1">Component of the lipopolysaccharide transport and assembly complex. Interacts with LptE and LptA.</text>
</comment>
<dbReference type="PANTHER" id="PTHR30189">
    <property type="entry name" value="LPS-ASSEMBLY PROTEIN"/>
    <property type="match status" value="1"/>
</dbReference>
<keyword evidence="5" id="KW-1185">Reference proteome</keyword>
<dbReference type="GO" id="GO:1990351">
    <property type="term" value="C:transporter complex"/>
    <property type="evidence" value="ECO:0007669"/>
    <property type="project" value="TreeGrafter"/>
</dbReference>
<dbReference type="OrthoDB" id="9760225at2"/>
<protein>
    <recommendedName>
        <fullName evidence="1">LPS-assembly protein LptD</fullName>
    </recommendedName>
</protein>
<dbReference type="AlphaFoldDB" id="A0A556B294"/>
<name>A0A556B294_9BURK</name>
<comment type="caution">
    <text evidence="1">Lacks conserved residue(s) required for the propagation of feature annotation.</text>
</comment>